<keyword evidence="6" id="KW-1003">Cell membrane</keyword>
<evidence type="ECO:0000256" key="7">
    <source>
        <dbReference type="SAM" id="MobiDB-lite"/>
    </source>
</evidence>
<keyword evidence="6" id="KW-0868">Chloride</keyword>
<evidence type="ECO:0000256" key="5">
    <source>
        <dbReference type="ARBA" id="ARBA00034769"/>
    </source>
</evidence>
<sequence length="391" mass="43878">NEKARVIRRTVLRYVNLTFAITMSMISPPIKKRFPTMDHLVEMGLLTEQEHMIFQILNAKTSYSKYWMPLIWAGALVSKARKEGRIRDDFAVKTIMDELNNFRRGCGRLLSYDSISVPLVYTQVVTLSVYTFFVATIVGRQFLDPSQNYDGNTVDLYIPWFTILQFFFYMGWLKVAESLINPFGEDDDDFEINALIDRNIVVSYLIVDEMHEDHPELIKDMYFEEVVPAALPYTVATEHYRTLPSQGSTANLQIPEHQQEILDPIQEEGEEGEVETVTGGITTVGSTPIKTVPSDLKTVASTPMKYVASDVEKIGSVPPTPRRRRSFIGGLVSRISSAASRKVSGARAKSSTSVGERRRLRATSAAASRAALAQENLINTVSETDENGKTS</sequence>
<proteinExistence type="inferred from homology"/>
<dbReference type="RefSeq" id="XP_047740329.1">
    <property type="nucleotide sequence ID" value="XM_047884373.1"/>
</dbReference>
<dbReference type="Pfam" id="PF01062">
    <property type="entry name" value="Bestrophin"/>
    <property type="match status" value="1"/>
</dbReference>
<protein>
    <recommendedName>
        <fullName evidence="6">Bestrophin homolog</fullName>
    </recommendedName>
</protein>
<feature type="transmembrane region" description="Helical" evidence="6">
    <location>
        <begin position="120"/>
        <end position="142"/>
    </location>
</feature>
<keyword evidence="6" id="KW-0407">Ion channel</keyword>
<accession>A0A979FT23</accession>
<feature type="transmembrane region" description="Helical" evidence="6">
    <location>
        <begin position="154"/>
        <end position="172"/>
    </location>
</feature>
<name>A0A979FT23_HYAAZ</name>
<dbReference type="PANTHER" id="PTHR10736">
    <property type="entry name" value="BESTROPHIN"/>
    <property type="match status" value="1"/>
</dbReference>
<dbReference type="PANTHER" id="PTHR10736:SF65">
    <property type="entry name" value="BESTROPHIN 1, ISOFORM C-RELATED"/>
    <property type="match status" value="1"/>
</dbReference>
<keyword evidence="4 6" id="KW-0472">Membrane</keyword>
<keyword evidence="6" id="KW-0406">Ion transport</keyword>
<keyword evidence="3 6" id="KW-1133">Transmembrane helix</keyword>
<evidence type="ECO:0000256" key="4">
    <source>
        <dbReference type="ARBA" id="ARBA00023136"/>
    </source>
</evidence>
<dbReference type="InterPro" id="IPR000615">
    <property type="entry name" value="Bestrophin"/>
</dbReference>
<evidence type="ECO:0000313" key="9">
    <source>
        <dbReference type="RefSeq" id="XP_047740329.1"/>
    </source>
</evidence>
<dbReference type="AlphaFoldDB" id="A0A979FT23"/>
<dbReference type="GO" id="GO:0005886">
    <property type="term" value="C:plasma membrane"/>
    <property type="evidence" value="ECO:0007669"/>
    <property type="project" value="UniProtKB-SubCell"/>
</dbReference>
<evidence type="ECO:0000256" key="3">
    <source>
        <dbReference type="ARBA" id="ARBA00022989"/>
    </source>
</evidence>
<keyword evidence="6" id="KW-0813">Transport</keyword>
<keyword evidence="6" id="KW-0869">Chloride channel</keyword>
<comment type="similarity">
    <text evidence="5 6">Belongs to the anion channel-forming bestrophin (TC 1.A.46) family. Calcium-sensitive chloride channel subfamily.</text>
</comment>
<gene>
    <name evidence="9" type="primary">LOC108670834</name>
</gene>
<dbReference type="GO" id="GO:0005254">
    <property type="term" value="F:chloride channel activity"/>
    <property type="evidence" value="ECO:0007669"/>
    <property type="project" value="UniProtKB-KW"/>
</dbReference>
<evidence type="ECO:0000256" key="1">
    <source>
        <dbReference type="ARBA" id="ARBA00004370"/>
    </source>
</evidence>
<comment type="subcellular location">
    <subcellularLocation>
        <location evidence="6">Cell membrane</location>
        <topology evidence="6">Multi-pass membrane protein</topology>
    </subcellularLocation>
    <subcellularLocation>
        <location evidence="1">Membrane</location>
    </subcellularLocation>
</comment>
<dbReference type="OMA" id="YTVATEH"/>
<evidence type="ECO:0000256" key="2">
    <source>
        <dbReference type="ARBA" id="ARBA00022692"/>
    </source>
</evidence>
<keyword evidence="2 6" id="KW-0812">Transmembrane</keyword>
<feature type="non-terminal residue" evidence="9">
    <location>
        <position position="1"/>
    </location>
</feature>
<reference evidence="9" key="1">
    <citation type="submission" date="2025-08" db="UniProtKB">
        <authorList>
            <consortium name="RefSeq"/>
        </authorList>
    </citation>
    <scope>IDENTIFICATION</scope>
    <source>
        <tissue evidence="9">Whole organism</tissue>
    </source>
</reference>
<dbReference type="GO" id="GO:0034707">
    <property type="term" value="C:chloride channel complex"/>
    <property type="evidence" value="ECO:0007669"/>
    <property type="project" value="UniProtKB-KW"/>
</dbReference>
<feature type="transmembrane region" description="Helical" evidence="6">
    <location>
        <begin position="12"/>
        <end position="30"/>
    </location>
</feature>
<dbReference type="OrthoDB" id="201595at2759"/>
<organism evidence="8 9">
    <name type="scientific">Hyalella azteca</name>
    <name type="common">Amphipod</name>
    <dbReference type="NCBI Taxonomy" id="294128"/>
    <lineage>
        <taxon>Eukaryota</taxon>
        <taxon>Metazoa</taxon>
        <taxon>Ecdysozoa</taxon>
        <taxon>Arthropoda</taxon>
        <taxon>Crustacea</taxon>
        <taxon>Multicrustacea</taxon>
        <taxon>Malacostraca</taxon>
        <taxon>Eumalacostraca</taxon>
        <taxon>Peracarida</taxon>
        <taxon>Amphipoda</taxon>
        <taxon>Senticaudata</taxon>
        <taxon>Talitrida</taxon>
        <taxon>Talitroidea</taxon>
        <taxon>Hyalellidae</taxon>
        <taxon>Hyalella</taxon>
    </lineage>
</organism>
<evidence type="ECO:0000313" key="8">
    <source>
        <dbReference type="Proteomes" id="UP000694843"/>
    </source>
</evidence>
<comment type="function">
    <text evidence="6">Forms chloride channels.</text>
</comment>
<dbReference type="InterPro" id="IPR021134">
    <property type="entry name" value="Bestrophin-like"/>
</dbReference>
<keyword evidence="8" id="KW-1185">Reference proteome</keyword>
<feature type="region of interest" description="Disordered" evidence="7">
    <location>
        <begin position="340"/>
        <end position="366"/>
    </location>
</feature>
<dbReference type="KEGG" id="hazt:108670834"/>
<evidence type="ECO:0000256" key="6">
    <source>
        <dbReference type="RuleBase" id="RU363126"/>
    </source>
</evidence>
<dbReference type="Proteomes" id="UP000694843">
    <property type="component" value="Unplaced"/>
</dbReference>
<dbReference type="GeneID" id="108670834"/>